<dbReference type="AlphaFoldDB" id="A0A8J5IRE6"/>
<gene>
    <name evidence="5" type="ORF">JG688_00005817</name>
</gene>
<evidence type="ECO:0000256" key="3">
    <source>
        <dbReference type="ARBA" id="ARBA00022525"/>
    </source>
</evidence>
<dbReference type="EMBL" id="JAENGY010000240">
    <property type="protein sequence ID" value="KAG6968418.1"/>
    <property type="molecule type" value="Genomic_DNA"/>
</dbReference>
<dbReference type="Pfam" id="PF20147">
    <property type="entry name" value="Crinkler"/>
    <property type="match status" value="1"/>
</dbReference>
<organism evidence="5 6">
    <name type="scientific">Phytophthora aleatoria</name>
    <dbReference type="NCBI Taxonomy" id="2496075"/>
    <lineage>
        <taxon>Eukaryota</taxon>
        <taxon>Sar</taxon>
        <taxon>Stramenopiles</taxon>
        <taxon>Oomycota</taxon>
        <taxon>Peronosporomycetes</taxon>
        <taxon>Peronosporales</taxon>
        <taxon>Peronosporaceae</taxon>
        <taxon>Phytophthora</taxon>
    </lineage>
</organism>
<evidence type="ECO:0000313" key="5">
    <source>
        <dbReference type="EMBL" id="KAG6968418.1"/>
    </source>
</evidence>
<dbReference type="GO" id="GO:0005576">
    <property type="term" value="C:extracellular region"/>
    <property type="evidence" value="ECO:0007669"/>
    <property type="project" value="UniProtKB-SubCell"/>
</dbReference>
<evidence type="ECO:0000256" key="2">
    <source>
        <dbReference type="ARBA" id="ARBA00004613"/>
    </source>
</evidence>
<sequence>MDVAQSVGDLKDAIKKKNVATITCDAKDIKFFLAKKKDGNWLTENEVLRGESDTDGRPYLRVVGAELALAGLSEDEVRAQVDTREVAAGNGPVHVLARVSELGLPVKRAASDDNATPAKRRKDIRTEWTWKEEGDPIYSLEGDHMFFVRATQQLLKILKSNHNRVQTKFGGQWVMPIMDNVVGLGKTAFVHPETQG</sequence>
<reference evidence="5" key="1">
    <citation type="submission" date="2021-01" db="EMBL/GenBank/DDBJ databases">
        <title>Phytophthora aleatoria, a newly-described species from Pinus radiata is distinct from Phytophthora cactorum isolates based on comparative genomics.</title>
        <authorList>
            <person name="Mcdougal R."/>
            <person name="Panda P."/>
            <person name="Williams N."/>
            <person name="Studholme D.J."/>
        </authorList>
    </citation>
    <scope>NUCLEOTIDE SEQUENCE</scope>
    <source>
        <strain evidence="5">NZFS 4037</strain>
    </source>
</reference>
<proteinExistence type="predicted"/>
<keyword evidence="6" id="KW-1185">Reference proteome</keyword>
<dbReference type="Proteomes" id="UP000709295">
    <property type="component" value="Unassembled WGS sequence"/>
</dbReference>
<accession>A0A8J5IRE6</accession>
<protein>
    <recommendedName>
        <fullName evidence="4">Crinkler effector protein N-terminal domain-containing protein</fullName>
    </recommendedName>
</protein>
<keyword evidence="3" id="KW-0964">Secreted</keyword>
<evidence type="ECO:0000256" key="1">
    <source>
        <dbReference type="ARBA" id="ARBA00004340"/>
    </source>
</evidence>
<evidence type="ECO:0000313" key="6">
    <source>
        <dbReference type="Proteomes" id="UP000709295"/>
    </source>
</evidence>
<dbReference type="GO" id="GO:0043657">
    <property type="term" value="C:host cell"/>
    <property type="evidence" value="ECO:0007669"/>
    <property type="project" value="UniProtKB-SubCell"/>
</dbReference>
<dbReference type="InterPro" id="IPR045379">
    <property type="entry name" value="Crinkler_N"/>
</dbReference>
<comment type="subcellular location">
    <subcellularLocation>
        <location evidence="1">Host cell</location>
    </subcellularLocation>
    <subcellularLocation>
        <location evidence="2">Secreted</location>
    </subcellularLocation>
</comment>
<feature type="domain" description="Crinkler effector protein N-terminal" evidence="4">
    <location>
        <begin position="3"/>
        <end position="55"/>
    </location>
</feature>
<comment type="caution">
    <text evidence="5">The sequence shown here is derived from an EMBL/GenBank/DDBJ whole genome shotgun (WGS) entry which is preliminary data.</text>
</comment>
<name>A0A8J5IRE6_9STRA</name>
<evidence type="ECO:0000259" key="4">
    <source>
        <dbReference type="Pfam" id="PF20147"/>
    </source>
</evidence>